<dbReference type="OrthoDB" id="5390672at2759"/>
<dbReference type="InterPro" id="IPR039207">
    <property type="entry name" value="MMTAG2-like"/>
</dbReference>
<dbReference type="PANTHER" id="PTHR14580:SF0">
    <property type="entry name" value="MULTIPLE MYELOMA TUMOR-ASSOCIATED PROTEIN 2"/>
    <property type="match status" value="1"/>
</dbReference>
<dbReference type="AlphaFoldDB" id="A0A0U1LSA8"/>
<feature type="domain" description="Multiple myeloma tumor-associated protein 2-like N-terminal" evidence="2">
    <location>
        <begin position="11"/>
        <end position="93"/>
    </location>
</feature>
<proteinExistence type="predicted"/>
<sequence length="297" mass="34511">MDLVAGVRKEGSRGGRGDFKWSDVKDSSHRENYLGHSLMAPVGRWQKGRDLNWYAKSNEDGSEEAAARAKQELEDERRRVKEAEQEALARALGLPVAPKTSDANLTPLGGGDVRKAVQAVQGAGQTDDQDEDGRGIGFGSYGGHVMGGPEGETLAPIGLDSDTGHRASRRDGSPRDNRSRRDRSRDRDRRRHEHRDRHHRRAHDRGDRDSRRESGRDKHRERSYRDDDYDRSERRKHHRHDRRRSSRSRSRSPRREERRHDRDISTREHGSRSDGRREASRYDHRRERRDSDRERRT</sequence>
<evidence type="ECO:0000259" key="2">
    <source>
        <dbReference type="Pfam" id="PF10159"/>
    </source>
</evidence>
<evidence type="ECO:0000313" key="3">
    <source>
        <dbReference type="EMBL" id="CRG86268.1"/>
    </source>
</evidence>
<protein>
    <submittedName>
        <fullName evidence="3">Multiple myeloma tumor-associated protein 2 homolog</fullName>
    </submittedName>
</protein>
<feature type="compositionally biased region" description="Basic and acidic residues" evidence="1">
    <location>
        <begin position="162"/>
        <end position="187"/>
    </location>
</feature>
<feature type="compositionally biased region" description="Basic residues" evidence="1">
    <location>
        <begin position="188"/>
        <end position="203"/>
    </location>
</feature>
<feature type="compositionally biased region" description="Gly residues" evidence="1">
    <location>
        <begin position="135"/>
        <end position="150"/>
    </location>
</feature>
<feature type="compositionally biased region" description="Basic and acidic residues" evidence="1">
    <location>
        <begin position="204"/>
        <end position="233"/>
    </location>
</feature>
<feature type="compositionally biased region" description="Basic residues" evidence="1">
    <location>
        <begin position="234"/>
        <end position="252"/>
    </location>
</feature>
<dbReference type="Proteomes" id="UP000054383">
    <property type="component" value="Unassembled WGS sequence"/>
</dbReference>
<evidence type="ECO:0000256" key="1">
    <source>
        <dbReference type="SAM" id="MobiDB-lite"/>
    </source>
</evidence>
<keyword evidence="4" id="KW-1185">Reference proteome</keyword>
<gene>
    <name evidence="3" type="ORF">PISL3812_03271</name>
</gene>
<feature type="compositionally biased region" description="Basic and acidic residues" evidence="1">
    <location>
        <begin position="65"/>
        <end position="77"/>
    </location>
</feature>
<reference evidence="3 4" key="1">
    <citation type="submission" date="2015-04" db="EMBL/GenBank/DDBJ databases">
        <authorList>
            <person name="Syromyatnikov M.Y."/>
            <person name="Popov V.N."/>
        </authorList>
    </citation>
    <scope>NUCLEOTIDE SEQUENCE [LARGE SCALE GENOMIC DNA]</scope>
    <source>
        <strain evidence="3">WF-38-12</strain>
    </source>
</reference>
<dbReference type="Pfam" id="PF10159">
    <property type="entry name" value="MMtag"/>
    <property type="match status" value="1"/>
</dbReference>
<dbReference type="STRING" id="28573.A0A0U1LSA8"/>
<dbReference type="EMBL" id="CVMT01000002">
    <property type="protein sequence ID" value="CRG86268.1"/>
    <property type="molecule type" value="Genomic_DNA"/>
</dbReference>
<feature type="region of interest" description="Disordered" evidence="1">
    <location>
        <begin position="91"/>
        <end position="297"/>
    </location>
</feature>
<dbReference type="InterPro" id="IPR019315">
    <property type="entry name" value="MMTA2_N"/>
</dbReference>
<evidence type="ECO:0000313" key="4">
    <source>
        <dbReference type="Proteomes" id="UP000054383"/>
    </source>
</evidence>
<dbReference type="OMA" id="THHRVDR"/>
<feature type="compositionally biased region" description="Basic and acidic residues" evidence="1">
    <location>
        <begin position="253"/>
        <end position="297"/>
    </location>
</feature>
<dbReference type="PANTHER" id="PTHR14580">
    <property type="entry name" value="MULTIPLE MYELOMA TUMOR-ASSOCIATED PROTEIN 2 FAMILY MEMBER"/>
    <property type="match status" value="1"/>
</dbReference>
<organism evidence="3 4">
    <name type="scientific">Talaromyces islandicus</name>
    <name type="common">Penicillium islandicum</name>
    <dbReference type="NCBI Taxonomy" id="28573"/>
    <lineage>
        <taxon>Eukaryota</taxon>
        <taxon>Fungi</taxon>
        <taxon>Dikarya</taxon>
        <taxon>Ascomycota</taxon>
        <taxon>Pezizomycotina</taxon>
        <taxon>Eurotiomycetes</taxon>
        <taxon>Eurotiomycetidae</taxon>
        <taxon>Eurotiales</taxon>
        <taxon>Trichocomaceae</taxon>
        <taxon>Talaromyces</taxon>
        <taxon>Talaromyces sect. Islandici</taxon>
    </lineage>
</organism>
<name>A0A0U1LSA8_TALIS</name>
<feature type="region of interest" description="Disordered" evidence="1">
    <location>
        <begin position="57"/>
        <end position="77"/>
    </location>
</feature>
<accession>A0A0U1LSA8</accession>